<evidence type="ECO:0000313" key="2">
    <source>
        <dbReference type="Proteomes" id="UP001239111"/>
    </source>
</evidence>
<accession>A0ACC2N365</accession>
<protein>
    <submittedName>
        <fullName evidence="1">Uncharacterized protein</fullName>
    </submittedName>
</protein>
<gene>
    <name evidence="1" type="ORF">QAD02_007144</name>
</gene>
<evidence type="ECO:0000313" key="1">
    <source>
        <dbReference type="EMBL" id="KAJ8665482.1"/>
    </source>
</evidence>
<comment type="caution">
    <text evidence="1">The sequence shown here is derived from an EMBL/GenBank/DDBJ whole genome shotgun (WGS) entry which is preliminary data.</text>
</comment>
<keyword evidence="2" id="KW-1185">Reference proteome</keyword>
<sequence length="399" mass="45644">MNTIQICLSEVYNVIEFHAVWSSQDNKEFRGLVSLDTTLEPFVGLEMSTLFRDNSRDDMSFYGELNLTHHHIEHHRLQGRLIDGEIDGSMELHGVPGLFKLAGEVTKVDECTYRVNAAFENRLEEKTFGVIASLRTSNGSISILDLYVYLRSKKTATLFDGKLAIDEEQVNLDALDLRGSPNLKMKAALNDSYNWNLRTNIEAGESIEWTFATSVSQRVEGDTTLFLEIITPLEGIKAVLLDGKMLLNRDVGYMNVVYQMDRVVDRIETNWHMIYLSDMLFRLNILRTRDSMSARNIRTSFFYNNLKESLENVLVGFNVNVDRDKWDFGSNLTLQLKNLNDVDATIKVRLPAPYNDEHLLTLGYQSLESRRDITYKIGYSTIITRLNYSSGGLVSVRNF</sequence>
<dbReference type="Proteomes" id="UP001239111">
    <property type="component" value="Chromosome 4"/>
</dbReference>
<reference evidence="1" key="1">
    <citation type="submission" date="2023-04" db="EMBL/GenBank/DDBJ databases">
        <title>A chromosome-level genome assembly of the parasitoid wasp Eretmocerus hayati.</title>
        <authorList>
            <person name="Zhong Y."/>
            <person name="Liu S."/>
            <person name="Liu Y."/>
        </authorList>
    </citation>
    <scope>NUCLEOTIDE SEQUENCE</scope>
    <source>
        <strain evidence="1">ZJU_SS_LIU_2023</strain>
    </source>
</reference>
<organism evidence="1 2">
    <name type="scientific">Eretmocerus hayati</name>
    <dbReference type="NCBI Taxonomy" id="131215"/>
    <lineage>
        <taxon>Eukaryota</taxon>
        <taxon>Metazoa</taxon>
        <taxon>Ecdysozoa</taxon>
        <taxon>Arthropoda</taxon>
        <taxon>Hexapoda</taxon>
        <taxon>Insecta</taxon>
        <taxon>Pterygota</taxon>
        <taxon>Neoptera</taxon>
        <taxon>Endopterygota</taxon>
        <taxon>Hymenoptera</taxon>
        <taxon>Apocrita</taxon>
        <taxon>Proctotrupomorpha</taxon>
        <taxon>Chalcidoidea</taxon>
        <taxon>Aphelinidae</taxon>
        <taxon>Aphelininae</taxon>
        <taxon>Eretmocerus</taxon>
    </lineage>
</organism>
<dbReference type="EMBL" id="CM056744">
    <property type="protein sequence ID" value="KAJ8665482.1"/>
    <property type="molecule type" value="Genomic_DNA"/>
</dbReference>
<proteinExistence type="predicted"/>
<name>A0ACC2N365_9HYME</name>